<reference evidence="3" key="2">
    <citation type="submission" date="2008-08" db="EMBL/GenBank/DDBJ databases">
        <authorList>
            <consortium name="Diatom Consortium"/>
            <person name="Grigoriev I."/>
            <person name="Grimwood J."/>
            <person name="Kuo A."/>
            <person name="Otillar R.P."/>
            <person name="Salamov A."/>
            <person name="Detter J.C."/>
            <person name="Lindquist E."/>
            <person name="Shapiro H."/>
            <person name="Lucas S."/>
            <person name="Glavina del Rio T."/>
            <person name="Pitluck S."/>
            <person name="Rokhsar D."/>
            <person name="Bowler C."/>
        </authorList>
    </citation>
    <scope>GENOME REANNOTATION</scope>
    <source>
        <strain evidence="3">CCAP 1055/1</strain>
    </source>
</reference>
<gene>
    <name evidence="2" type="ORF">PHATRDRAFT_bd1398</name>
</gene>
<dbReference type="EMBL" id="DS999284">
    <property type="protein sequence ID" value="EEC42640.1"/>
    <property type="molecule type" value="Genomic_DNA"/>
</dbReference>
<feature type="compositionally biased region" description="Pro residues" evidence="1">
    <location>
        <begin position="132"/>
        <end position="141"/>
    </location>
</feature>
<dbReference type="AlphaFoldDB" id="B7S484"/>
<dbReference type="Proteomes" id="UP000000759">
    <property type="component" value="Unassembled WGS sequence"/>
</dbReference>
<accession>B7S484</accession>
<evidence type="ECO:0000313" key="2">
    <source>
        <dbReference type="EMBL" id="EEC42640.1"/>
    </source>
</evidence>
<dbReference type="PaxDb" id="2850-Phatrdraft1398"/>
<protein>
    <submittedName>
        <fullName evidence="2">Uncharacterized protein</fullName>
    </submittedName>
</protein>
<sequence length="463" mass="52657">MRLPPSPRGNVSLPWCVAALPLLLTVTVLQLSSLVGFFPATPVSEQLRAPKPPTQWRTAALPCSQTRNSVAVSADGTASAVHYTEARRVQANSSTKKREYSSNPNKNHHHNKTQRQRESSRTQRQPKKVAKPFPPTAPKPSPVPLVLLRAIGNALPPRHSANQTLDNLDFILAHEKRFPHTTRHWFLNRIVDPKVEQQLIQRLVHANETYTVVPFDDHVYRQIYALSRRRMGHNKTNARSLSYSKKKVADDQSMHDKILYVINVNGVRNAMIEYGRQHTRAEYILPWDGNCFVTRKAWSAIQRTIRIHPNSKYFVTPMYRLKEPNHVLLTNSHRPNATEEPQIIFHRSAQARFNEQLRYGRYNKVELLSRIGVRGRWDTWRWLPSEKALLDPNPAPDAAEGVPVAGWTTRLYSGIRAAEGTGTLLHRGNLRQQALAALLDRLDARVVQHRRKAVGHASIGAVQ</sequence>
<keyword evidence="3" id="KW-1185">Reference proteome</keyword>
<dbReference type="KEGG" id="pti:PHATRDRAFT_bd1398"/>
<dbReference type="eggNOG" id="ENOG502RYM5">
    <property type="taxonomic scope" value="Eukaryota"/>
</dbReference>
<dbReference type="HOGENOM" id="CLU_574251_0_0_1"/>
<feature type="region of interest" description="Disordered" evidence="1">
    <location>
        <begin position="87"/>
        <end position="141"/>
    </location>
</feature>
<dbReference type="OrthoDB" id="46714at2759"/>
<evidence type="ECO:0000313" key="3">
    <source>
        <dbReference type="Proteomes" id="UP000000759"/>
    </source>
</evidence>
<evidence type="ECO:0000256" key="1">
    <source>
        <dbReference type="SAM" id="MobiDB-lite"/>
    </source>
</evidence>
<dbReference type="GeneID" id="7205046"/>
<name>B7S484_PHATC</name>
<proteinExistence type="predicted"/>
<dbReference type="RefSeq" id="XP_002176404.1">
    <property type="nucleotide sequence ID" value="XM_002176368.1"/>
</dbReference>
<reference evidence="2 3" key="1">
    <citation type="journal article" date="2008" name="Nature">
        <title>The Phaeodactylum genome reveals the evolutionary history of diatom genomes.</title>
        <authorList>
            <person name="Bowler C."/>
            <person name="Allen A.E."/>
            <person name="Badger J.H."/>
            <person name="Grimwood J."/>
            <person name="Jabbari K."/>
            <person name="Kuo A."/>
            <person name="Maheswari U."/>
            <person name="Martens C."/>
            <person name="Maumus F."/>
            <person name="Otillar R.P."/>
            <person name="Rayko E."/>
            <person name="Salamov A."/>
            <person name="Vandepoele K."/>
            <person name="Beszteri B."/>
            <person name="Gruber A."/>
            <person name="Heijde M."/>
            <person name="Katinka M."/>
            <person name="Mock T."/>
            <person name="Valentin K."/>
            <person name="Verret F."/>
            <person name="Berges J.A."/>
            <person name="Brownlee C."/>
            <person name="Cadoret J.P."/>
            <person name="Chiovitti A."/>
            <person name="Choi C.J."/>
            <person name="Coesel S."/>
            <person name="De Martino A."/>
            <person name="Detter J.C."/>
            <person name="Durkin C."/>
            <person name="Falciatore A."/>
            <person name="Fournet J."/>
            <person name="Haruta M."/>
            <person name="Huysman M.J."/>
            <person name="Jenkins B.D."/>
            <person name="Jiroutova K."/>
            <person name="Jorgensen R.E."/>
            <person name="Joubert Y."/>
            <person name="Kaplan A."/>
            <person name="Kroger N."/>
            <person name="Kroth P.G."/>
            <person name="La Roche J."/>
            <person name="Lindquist E."/>
            <person name="Lommer M."/>
            <person name="Martin-Jezequel V."/>
            <person name="Lopez P.J."/>
            <person name="Lucas S."/>
            <person name="Mangogna M."/>
            <person name="McGinnis K."/>
            <person name="Medlin L.K."/>
            <person name="Montsant A."/>
            <person name="Oudot-Le Secq M.P."/>
            <person name="Napoli C."/>
            <person name="Obornik M."/>
            <person name="Parker M.S."/>
            <person name="Petit J.L."/>
            <person name="Porcel B.M."/>
            <person name="Poulsen N."/>
            <person name="Robison M."/>
            <person name="Rychlewski L."/>
            <person name="Rynearson T.A."/>
            <person name="Schmutz J."/>
            <person name="Shapiro H."/>
            <person name="Siaut M."/>
            <person name="Stanley M."/>
            <person name="Sussman M.R."/>
            <person name="Taylor A.R."/>
            <person name="Vardi A."/>
            <person name="von Dassow P."/>
            <person name="Vyverman W."/>
            <person name="Willis A."/>
            <person name="Wyrwicz L.S."/>
            <person name="Rokhsar D.S."/>
            <person name="Weissenbach J."/>
            <person name="Armbrust E.V."/>
            <person name="Green B.R."/>
            <person name="Van de Peer Y."/>
            <person name="Grigoriev I.V."/>
        </authorList>
    </citation>
    <scope>NUCLEOTIDE SEQUENCE [LARGE SCALE GENOMIC DNA]</scope>
    <source>
        <strain evidence="2 3">CCAP 1055/1</strain>
    </source>
</reference>
<dbReference type="InParanoid" id="B7S484"/>
<organism evidence="2 3">
    <name type="scientific">Phaeodactylum tricornutum (strain CCAP 1055/1)</name>
    <dbReference type="NCBI Taxonomy" id="556484"/>
    <lineage>
        <taxon>Eukaryota</taxon>
        <taxon>Sar</taxon>
        <taxon>Stramenopiles</taxon>
        <taxon>Ochrophyta</taxon>
        <taxon>Bacillariophyta</taxon>
        <taxon>Bacillariophyceae</taxon>
        <taxon>Bacillariophycidae</taxon>
        <taxon>Naviculales</taxon>
        <taxon>Phaeodactylaceae</taxon>
        <taxon>Phaeodactylum</taxon>
    </lineage>
</organism>